<dbReference type="Pfam" id="PF03998">
    <property type="entry name" value="Utp11"/>
    <property type="match status" value="1"/>
</dbReference>
<dbReference type="EMBL" id="CAJGYM010000008">
    <property type="protein sequence ID" value="CAD6188443.1"/>
    <property type="molecule type" value="Genomic_DNA"/>
</dbReference>
<reference evidence="7" key="1">
    <citation type="submission" date="2020-10" db="EMBL/GenBank/DDBJ databases">
        <authorList>
            <person name="Kikuchi T."/>
        </authorList>
    </citation>
    <scope>NUCLEOTIDE SEQUENCE</scope>
    <source>
        <strain evidence="7">NKZ352</strain>
    </source>
</reference>
<evidence type="ECO:0000256" key="2">
    <source>
        <dbReference type="ARBA" id="ARBA00008105"/>
    </source>
</evidence>
<dbReference type="GO" id="GO:0032040">
    <property type="term" value="C:small-subunit processome"/>
    <property type="evidence" value="ECO:0007669"/>
    <property type="project" value="UniProtKB-UniRule"/>
</dbReference>
<comment type="function">
    <text evidence="5">Involved in nucleolar processing of pre-18S ribosomal RNA.</text>
</comment>
<dbReference type="InterPro" id="IPR007144">
    <property type="entry name" value="SSU_processome_Utp11"/>
</dbReference>
<evidence type="ECO:0000256" key="5">
    <source>
        <dbReference type="PIRNR" id="PIRNR015952"/>
    </source>
</evidence>
<comment type="similarity">
    <text evidence="2 5">Belongs to the UTP11 family.</text>
</comment>
<dbReference type="PANTHER" id="PTHR12838:SF0">
    <property type="entry name" value="U3 SMALL NUCLEOLAR RNA-ASSOCIATED PROTEIN 11-RELATED"/>
    <property type="match status" value="1"/>
</dbReference>
<comment type="subunit">
    <text evidence="5">Component of the ribosomal small subunit (SSU) processome.</text>
</comment>
<name>A0A8S1GZQ6_9PELO</name>
<protein>
    <recommendedName>
        <fullName evidence="5">U3 small nucleolar RNA-associated protein 11</fullName>
        <shortName evidence="5">U3 snoRNA-associated protein 11</shortName>
    </recommendedName>
</protein>
<evidence type="ECO:0000313" key="7">
    <source>
        <dbReference type="EMBL" id="CAD6188443.1"/>
    </source>
</evidence>
<proteinExistence type="inferred from homology"/>
<accession>A0A8S1GZQ6</accession>
<evidence type="ECO:0000256" key="4">
    <source>
        <dbReference type="ARBA" id="ARBA00023242"/>
    </source>
</evidence>
<gene>
    <name evidence="7" type="ORF">CAUJ_LOCUS4362</name>
</gene>
<sequence>MSSLISISKKLAGQRTHRERAQPKRLEKYGLLEKKKDYKLRAKDYQEKRDVLKKLRKHALDKNTDEYHHHMINSVTREDGRHLEKLNAAQQEETELQKKLGDIKNLDYIKYKLALEKKKVEELKQELHFVDPSCHQVQNKHTIFVDDDEEARSFDAAAYFNTDSSVLGRKFNRIKSGDLEQKQIIGATCKEAVKKADRLRRLRYNELIKRMNRVEEMEVVVAKLQLKKNLADSSRSELQPQKVQEAKPMQAAVYKWTYDRKK</sequence>
<evidence type="ECO:0000256" key="1">
    <source>
        <dbReference type="ARBA" id="ARBA00004604"/>
    </source>
</evidence>
<evidence type="ECO:0000256" key="3">
    <source>
        <dbReference type="ARBA" id="ARBA00022552"/>
    </source>
</evidence>
<dbReference type="OrthoDB" id="29058at2759"/>
<dbReference type="PIRSF" id="PIRSF015952">
    <property type="entry name" value="U3snoRNP11"/>
    <property type="match status" value="1"/>
</dbReference>
<keyword evidence="3 5" id="KW-0698">rRNA processing</keyword>
<organism evidence="7 8">
    <name type="scientific">Caenorhabditis auriculariae</name>
    <dbReference type="NCBI Taxonomy" id="2777116"/>
    <lineage>
        <taxon>Eukaryota</taxon>
        <taxon>Metazoa</taxon>
        <taxon>Ecdysozoa</taxon>
        <taxon>Nematoda</taxon>
        <taxon>Chromadorea</taxon>
        <taxon>Rhabditida</taxon>
        <taxon>Rhabditina</taxon>
        <taxon>Rhabditomorpha</taxon>
        <taxon>Rhabditoidea</taxon>
        <taxon>Rhabditidae</taxon>
        <taxon>Peloderinae</taxon>
        <taxon>Caenorhabditis</taxon>
    </lineage>
</organism>
<evidence type="ECO:0000313" key="8">
    <source>
        <dbReference type="Proteomes" id="UP000835052"/>
    </source>
</evidence>
<dbReference type="Proteomes" id="UP000835052">
    <property type="component" value="Unassembled WGS sequence"/>
</dbReference>
<comment type="caution">
    <text evidence="7">The sequence shown here is derived from an EMBL/GenBank/DDBJ whole genome shotgun (WGS) entry which is preliminary data.</text>
</comment>
<dbReference type="GO" id="GO:0006364">
    <property type="term" value="P:rRNA processing"/>
    <property type="evidence" value="ECO:0007669"/>
    <property type="project" value="UniProtKB-UniRule"/>
</dbReference>
<keyword evidence="4 5" id="KW-0539">Nucleus</keyword>
<comment type="subcellular location">
    <subcellularLocation>
        <location evidence="1 5">Nucleus</location>
        <location evidence="1 5">Nucleolus</location>
    </subcellularLocation>
</comment>
<dbReference type="AlphaFoldDB" id="A0A8S1GZQ6"/>
<evidence type="ECO:0000256" key="6">
    <source>
        <dbReference type="SAM" id="MobiDB-lite"/>
    </source>
</evidence>
<keyword evidence="8" id="KW-1185">Reference proteome</keyword>
<feature type="region of interest" description="Disordered" evidence="6">
    <location>
        <begin position="1"/>
        <end position="25"/>
    </location>
</feature>
<dbReference type="PANTHER" id="PTHR12838">
    <property type="entry name" value="U3 SMALL NUCLEOLAR RNA-ASSOCIATED PROTEIN 11"/>
    <property type="match status" value="1"/>
</dbReference>